<keyword evidence="4 7" id="KW-0472">Membrane</keyword>
<evidence type="ECO:0000256" key="1">
    <source>
        <dbReference type="ARBA" id="ARBA00004155"/>
    </source>
</evidence>
<sequence length="373" mass="42245">MEGNPSQQQQHAGNGSHFPPPPTITPAIPPYVKLGLTIAYTIFYSLLFTFVYAQLWLVLRYRHKRFSYQTAFLFLCLLWAALRALLFSFYFRDCVTANFFTLSLMNLYCAQVYFKAKSKYTPALLKYRLPLYLVFLGVSFIFLVVNLVCALLVKMTAADVKTIVLVRVTINDSLFVLCAISLSVCLYKVTKMSLANIYLESKGTSVCQVTLIGIMVVLLYASRACYNLVVLALTDIETINSFDYDWYNVSDQADLRSSLGDAGYIVFGVILFVWELLPTSLVVFFFRVRRPPQDRSTAGIPNHILSSRGYFFDNPRRYDSDDDLAWSIPPQNASASLSSDCYDWGSRHSSFTVHTNSDEQRLTAAAGELHPYP</sequence>
<keyword evidence="9" id="KW-1185">Reference proteome</keyword>
<proteinExistence type="predicted"/>
<dbReference type="InterPro" id="IPR029723">
    <property type="entry name" value="GPR137"/>
</dbReference>
<feature type="region of interest" description="Disordered" evidence="6">
    <location>
        <begin position="1"/>
        <end position="21"/>
    </location>
</feature>
<dbReference type="GO" id="GO:0045779">
    <property type="term" value="P:negative regulation of bone resorption"/>
    <property type="evidence" value="ECO:0007669"/>
    <property type="project" value="TreeGrafter"/>
</dbReference>
<accession>A0A3P8U340</accession>
<organism evidence="8 9">
    <name type="scientific">Amphiprion percula</name>
    <name type="common">Orange clownfish</name>
    <name type="synonym">Lutjanus percula</name>
    <dbReference type="NCBI Taxonomy" id="161767"/>
    <lineage>
        <taxon>Eukaryota</taxon>
        <taxon>Metazoa</taxon>
        <taxon>Chordata</taxon>
        <taxon>Craniata</taxon>
        <taxon>Vertebrata</taxon>
        <taxon>Euteleostomi</taxon>
        <taxon>Actinopterygii</taxon>
        <taxon>Neopterygii</taxon>
        <taxon>Teleostei</taxon>
        <taxon>Neoteleostei</taxon>
        <taxon>Acanthomorphata</taxon>
        <taxon>Ovalentaria</taxon>
        <taxon>Pomacentridae</taxon>
        <taxon>Amphiprion</taxon>
    </lineage>
</organism>
<feature type="transmembrane region" description="Helical" evidence="7">
    <location>
        <begin position="97"/>
        <end position="114"/>
    </location>
</feature>
<protein>
    <submittedName>
        <fullName evidence="8">G protein-coupled receptor 137B</fullName>
    </submittedName>
</protein>
<dbReference type="Ensembl" id="ENSAPET00000030500.1">
    <property type="protein sequence ID" value="ENSAPEP00000029702.1"/>
    <property type="gene ID" value="ENSAPEG00000021100.1"/>
</dbReference>
<reference evidence="8" key="3">
    <citation type="submission" date="2025-09" db="UniProtKB">
        <authorList>
            <consortium name="Ensembl"/>
        </authorList>
    </citation>
    <scope>IDENTIFICATION</scope>
</reference>
<evidence type="ECO:0000313" key="8">
    <source>
        <dbReference type="Ensembl" id="ENSAPEP00000029702.1"/>
    </source>
</evidence>
<dbReference type="PANTHER" id="PTHR15146:SF6">
    <property type="entry name" value="G PROTEIN-COUPLED RECEPTOR 137BB"/>
    <property type="match status" value="1"/>
</dbReference>
<feature type="transmembrane region" description="Helical" evidence="7">
    <location>
        <begin position="264"/>
        <end position="286"/>
    </location>
</feature>
<name>A0A3P8U340_AMPPE</name>
<dbReference type="GO" id="GO:0045671">
    <property type="term" value="P:negative regulation of osteoclast differentiation"/>
    <property type="evidence" value="ECO:0007669"/>
    <property type="project" value="TreeGrafter"/>
</dbReference>
<dbReference type="PANTHER" id="PTHR15146">
    <property type="entry name" value="INTEGRAL MEMBRANE PROTEIN GPR137"/>
    <property type="match status" value="1"/>
</dbReference>
<evidence type="ECO:0000256" key="5">
    <source>
        <dbReference type="ARBA" id="ARBA00023228"/>
    </source>
</evidence>
<feature type="transmembrane region" description="Helical" evidence="7">
    <location>
        <begin position="38"/>
        <end position="59"/>
    </location>
</feature>
<feature type="compositionally biased region" description="Polar residues" evidence="6">
    <location>
        <begin position="1"/>
        <end position="13"/>
    </location>
</feature>
<keyword evidence="5" id="KW-0458">Lysosome</keyword>
<feature type="transmembrane region" description="Helical" evidence="7">
    <location>
        <begin position="129"/>
        <end position="153"/>
    </location>
</feature>
<dbReference type="OMA" id="TANTFGP"/>
<evidence type="ECO:0000256" key="4">
    <source>
        <dbReference type="ARBA" id="ARBA00023136"/>
    </source>
</evidence>
<feature type="transmembrane region" description="Helical" evidence="7">
    <location>
        <begin position="173"/>
        <end position="190"/>
    </location>
</feature>
<dbReference type="GO" id="GO:0005765">
    <property type="term" value="C:lysosomal membrane"/>
    <property type="evidence" value="ECO:0007669"/>
    <property type="project" value="UniProtKB-SubCell"/>
</dbReference>
<evidence type="ECO:0000256" key="2">
    <source>
        <dbReference type="ARBA" id="ARBA00022692"/>
    </source>
</evidence>
<evidence type="ECO:0000256" key="3">
    <source>
        <dbReference type="ARBA" id="ARBA00022989"/>
    </source>
</evidence>
<dbReference type="GeneTree" id="ENSGT00940000153986"/>
<comment type="subcellular location">
    <subcellularLocation>
        <location evidence="1">Lysosome membrane</location>
        <topology evidence="1">Multi-pass membrane protein</topology>
    </subcellularLocation>
</comment>
<feature type="transmembrane region" description="Helical" evidence="7">
    <location>
        <begin position="211"/>
        <end position="233"/>
    </location>
</feature>
<evidence type="ECO:0000313" key="9">
    <source>
        <dbReference type="Proteomes" id="UP000265080"/>
    </source>
</evidence>
<dbReference type="GO" id="GO:1904263">
    <property type="term" value="P:positive regulation of TORC1 signaling"/>
    <property type="evidence" value="ECO:0007669"/>
    <property type="project" value="TreeGrafter"/>
</dbReference>
<dbReference type="GO" id="GO:0010506">
    <property type="term" value="P:regulation of autophagy"/>
    <property type="evidence" value="ECO:0007669"/>
    <property type="project" value="TreeGrafter"/>
</dbReference>
<dbReference type="AlphaFoldDB" id="A0A3P8U340"/>
<dbReference type="Proteomes" id="UP000265080">
    <property type="component" value="Chromosome 3"/>
</dbReference>
<reference evidence="8" key="2">
    <citation type="submission" date="2025-08" db="UniProtKB">
        <authorList>
            <consortium name="Ensembl"/>
        </authorList>
    </citation>
    <scope>IDENTIFICATION</scope>
</reference>
<keyword evidence="2 7" id="KW-0812">Transmembrane</keyword>
<reference evidence="8 9" key="1">
    <citation type="submission" date="2018-03" db="EMBL/GenBank/DDBJ databases">
        <title>Finding Nemo's genes: A chromosome-scale reference assembly of the genome of the orange clownfish Amphiprion percula.</title>
        <authorList>
            <person name="Lehmann R."/>
        </authorList>
    </citation>
    <scope>NUCLEOTIDE SEQUENCE</scope>
</reference>
<feature type="transmembrane region" description="Helical" evidence="7">
    <location>
        <begin position="71"/>
        <end position="91"/>
    </location>
</feature>
<evidence type="ECO:0000256" key="7">
    <source>
        <dbReference type="SAM" id="Phobius"/>
    </source>
</evidence>
<keyword evidence="3 7" id="KW-1133">Transmembrane helix</keyword>
<evidence type="ECO:0000256" key="6">
    <source>
        <dbReference type="SAM" id="MobiDB-lite"/>
    </source>
</evidence>